<gene>
    <name evidence="3" type="ORF">AHMF7605_13805</name>
</gene>
<feature type="transmembrane region" description="Helical" evidence="1">
    <location>
        <begin position="14"/>
        <end position="32"/>
    </location>
</feature>
<protein>
    <submittedName>
        <fullName evidence="3">CPBP family intramembrane metalloprotease domain-containing protein</fullName>
    </submittedName>
</protein>
<dbReference type="GO" id="GO:0006508">
    <property type="term" value="P:proteolysis"/>
    <property type="evidence" value="ECO:0007669"/>
    <property type="project" value="UniProtKB-KW"/>
</dbReference>
<dbReference type="GO" id="GO:0004175">
    <property type="term" value="F:endopeptidase activity"/>
    <property type="evidence" value="ECO:0007669"/>
    <property type="project" value="UniProtKB-ARBA"/>
</dbReference>
<proteinExistence type="predicted"/>
<dbReference type="Proteomes" id="UP000240357">
    <property type="component" value="Unassembled WGS sequence"/>
</dbReference>
<name>A0A2T2YG62_9BACT</name>
<dbReference type="PANTHER" id="PTHR39430:SF1">
    <property type="entry name" value="PROTEASE"/>
    <property type="match status" value="1"/>
</dbReference>
<organism evidence="3 4">
    <name type="scientific">Adhaeribacter arboris</name>
    <dbReference type="NCBI Taxonomy" id="2072846"/>
    <lineage>
        <taxon>Bacteria</taxon>
        <taxon>Pseudomonadati</taxon>
        <taxon>Bacteroidota</taxon>
        <taxon>Cytophagia</taxon>
        <taxon>Cytophagales</taxon>
        <taxon>Hymenobacteraceae</taxon>
        <taxon>Adhaeribacter</taxon>
    </lineage>
</organism>
<reference evidence="3 4" key="1">
    <citation type="submission" date="2018-03" db="EMBL/GenBank/DDBJ databases">
        <title>Adhaeribacter sp. HMF7605 Genome sequencing and assembly.</title>
        <authorList>
            <person name="Kang H."/>
            <person name="Kang J."/>
            <person name="Cha I."/>
            <person name="Kim H."/>
            <person name="Joh K."/>
        </authorList>
    </citation>
    <scope>NUCLEOTIDE SEQUENCE [LARGE SCALE GENOMIC DNA]</scope>
    <source>
        <strain evidence="3 4">HMF7605</strain>
    </source>
</reference>
<feature type="transmembrane region" description="Helical" evidence="1">
    <location>
        <begin position="52"/>
        <end position="69"/>
    </location>
</feature>
<sequence length="283" mass="31024">MIISITKQKILKSVWARIIFGLIICLASIIIGQQIFLKIPGIDLLQADSRNLIKGIFVSILAISSYWLFYSNYEKRAIRELSVNGFGKKLFAGILIGSGLQSLTILVISVYGSFKIIAINPVSTMIIPFTVAFTVAIIEEILLRGIVFRITEEKWGSTIALIISGATFGGLHLVNPHVTLLSVLCVTVVGVLLGAAYMYYKNLWVPIAIHFAWNFTQNGIFGAITSGNEKTSSLLTSEINGPKILTGGQFGPEGSIQAVLLCFIVAMVIIRQLHKQHKLVKFL</sequence>
<evidence type="ECO:0000256" key="1">
    <source>
        <dbReference type="SAM" id="Phobius"/>
    </source>
</evidence>
<feature type="transmembrane region" description="Helical" evidence="1">
    <location>
        <begin position="90"/>
        <end position="114"/>
    </location>
</feature>
<keyword evidence="3" id="KW-0645">Protease</keyword>
<feature type="transmembrane region" description="Helical" evidence="1">
    <location>
        <begin position="180"/>
        <end position="200"/>
    </location>
</feature>
<dbReference type="RefSeq" id="WP_106930236.1">
    <property type="nucleotide sequence ID" value="NZ_PYFT01000001.1"/>
</dbReference>
<dbReference type="PANTHER" id="PTHR39430">
    <property type="entry name" value="MEMBRANE-ASSOCIATED PROTEASE-RELATED"/>
    <property type="match status" value="1"/>
</dbReference>
<feature type="domain" description="CAAX prenyl protease 2/Lysostaphin resistance protein A-like" evidence="2">
    <location>
        <begin position="124"/>
        <end position="215"/>
    </location>
</feature>
<dbReference type="Pfam" id="PF02517">
    <property type="entry name" value="Rce1-like"/>
    <property type="match status" value="1"/>
</dbReference>
<accession>A0A2T2YG62</accession>
<dbReference type="InterPro" id="IPR003675">
    <property type="entry name" value="Rce1/LyrA-like_dom"/>
</dbReference>
<dbReference type="GO" id="GO:0008237">
    <property type="term" value="F:metallopeptidase activity"/>
    <property type="evidence" value="ECO:0007669"/>
    <property type="project" value="UniProtKB-KW"/>
</dbReference>
<feature type="transmembrane region" description="Helical" evidence="1">
    <location>
        <begin position="126"/>
        <end position="143"/>
    </location>
</feature>
<dbReference type="AlphaFoldDB" id="A0A2T2YG62"/>
<keyword evidence="4" id="KW-1185">Reference proteome</keyword>
<dbReference type="OrthoDB" id="324900at2"/>
<dbReference type="GO" id="GO:0080120">
    <property type="term" value="P:CAAX-box protein maturation"/>
    <property type="evidence" value="ECO:0007669"/>
    <property type="project" value="UniProtKB-ARBA"/>
</dbReference>
<keyword evidence="1" id="KW-0812">Transmembrane</keyword>
<feature type="transmembrane region" description="Helical" evidence="1">
    <location>
        <begin position="155"/>
        <end position="174"/>
    </location>
</feature>
<evidence type="ECO:0000259" key="2">
    <source>
        <dbReference type="Pfam" id="PF02517"/>
    </source>
</evidence>
<keyword evidence="1" id="KW-1133">Transmembrane helix</keyword>
<keyword evidence="3" id="KW-0378">Hydrolase</keyword>
<keyword evidence="3" id="KW-0482">Metalloprotease</keyword>
<keyword evidence="1" id="KW-0472">Membrane</keyword>
<dbReference type="EMBL" id="PYFT01000001">
    <property type="protein sequence ID" value="PSR54507.1"/>
    <property type="molecule type" value="Genomic_DNA"/>
</dbReference>
<evidence type="ECO:0000313" key="3">
    <source>
        <dbReference type="EMBL" id="PSR54507.1"/>
    </source>
</evidence>
<comment type="caution">
    <text evidence="3">The sequence shown here is derived from an EMBL/GenBank/DDBJ whole genome shotgun (WGS) entry which is preliminary data.</text>
</comment>
<evidence type="ECO:0000313" key="4">
    <source>
        <dbReference type="Proteomes" id="UP000240357"/>
    </source>
</evidence>